<dbReference type="Proteomes" id="UP000604825">
    <property type="component" value="Unassembled WGS sequence"/>
</dbReference>
<keyword evidence="12 28" id="KW-0732">Signal</keyword>
<evidence type="ECO:0000313" key="31">
    <source>
        <dbReference type="Proteomes" id="UP000604825"/>
    </source>
</evidence>
<comment type="caution">
    <text evidence="30">The sequence shown here is derived from an EMBL/GenBank/DDBJ whole genome shotgun (WGS) entry which is preliminary data.</text>
</comment>
<evidence type="ECO:0000256" key="28">
    <source>
        <dbReference type="SAM" id="SignalP"/>
    </source>
</evidence>
<comment type="catalytic activity">
    <reaction evidence="22">
        <text>L-seryl-[protein] + ATP = O-phospho-L-seryl-[protein] + ADP + H(+)</text>
        <dbReference type="Rhea" id="RHEA:17989"/>
        <dbReference type="Rhea" id="RHEA-COMP:9863"/>
        <dbReference type="Rhea" id="RHEA-COMP:11604"/>
        <dbReference type="ChEBI" id="CHEBI:15378"/>
        <dbReference type="ChEBI" id="CHEBI:29999"/>
        <dbReference type="ChEBI" id="CHEBI:30616"/>
        <dbReference type="ChEBI" id="CHEBI:83421"/>
        <dbReference type="ChEBI" id="CHEBI:456216"/>
        <dbReference type="EC" id="2.7.11.1"/>
    </reaction>
</comment>
<dbReference type="GO" id="GO:0033612">
    <property type="term" value="F:receptor serine/threonine kinase binding"/>
    <property type="evidence" value="ECO:0007669"/>
    <property type="project" value="TreeGrafter"/>
</dbReference>
<dbReference type="SUPFAM" id="SSF52058">
    <property type="entry name" value="L domain-like"/>
    <property type="match status" value="2"/>
</dbReference>
<keyword evidence="16 26" id="KW-0067">ATP-binding</keyword>
<evidence type="ECO:0000256" key="25">
    <source>
        <dbReference type="ARBA" id="ARBA00072040"/>
    </source>
</evidence>
<keyword evidence="15" id="KW-0418">Kinase</keyword>
<keyword evidence="19" id="KW-0675">Receptor</keyword>
<dbReference type="FunFam" id="3.80.10.10:FF:000400">
    <property type="entry name" value="Nuclear pore complex protein NUP107"/>
    <property type="match status" value="1"/>
</dbReference>
<dbReference type="GO" id="GO:0005789">
    <property type="term" value="C:endoplasmic reticulum membrane"/>
    <property type="evidence" value="ECO:0007669"/>
    <property type="project" value="UniProtKB-SubCell"/>
</dbReference>
<evidence type="ECO:0000256" key="18">
    <source>
        <dbReference type="ARBA" id="ARBA00023136"/>
    </source>
</evidence>
<proteinExistence type="inferred from homology"/>
<dbReference type="InterPro" id="IPR001611">
    <property type="entry name" value="Leu-rich_rpt"/>
</dbReference>
<evidence type="ECO:0000256" key="22">
    <source>
        <dbReference type="ARBA" id="ARBA00048679"/>
    </source>
</evidence>
<feature type="chain" id="PRO_5032757645" description="Receptor kinase-like protein Xa21" evidence="28">
    <location>
        <begin position="24"/>
        <end position="1127"/>
    </location>
</feature>
<keyword evidence="13" id="KW-0677">Repeat</keyword>
<evidence type="ECO:0000256" key="17">
    <source>
        <dbReference type="ARBA" id="ARBA00022989"/>
    </source>
</evidence>
<evidence type="ECO:0000256" key="11">
    <source>
        <dbReference type="ARBA" id="ARBA00022692"/>
    </source>
</evidence>
<dbReference type="FunFam" id="3.80.10.10:FF:001158">
    <property type="entry name" value="Leucine-rich repeat protein kinase family protein"/>
    <property type="match status" value="1"/>
</dbReference>
<dbReference type="SUPFAM" id="SSF56112">
    <property type="entry name" value="Protein kinase-like (PK-like)"/>
    <property type="match status" value="1"/>
</dbReference>
<dbReference type="Gene3D" id="1.10.510.10">
    <property type="entry name" value="Transferase(Phosphotransferase) domain 1"/>
    <property type="match status" value="1"/>
</dbReference>
<evidence type="ECO:0000259" key="29">
    <source>
        <dbReference type="PROSITE" id="PS50011"/>
    </source>
</evidence>
<dbReference type="GO" id="GO:0005886">
    <property type="term" value="C:plasma membrane"/>
    <property type="evidence" value="ECO:0007669"/>
    <property type="project" value="UniProtKB-SubCell"/>
</dbReference>
<keyword evidence="17 27" id="KW-1133">Transmembrane helix</keyword>
<dbReference type="InterPro" id="IPR013210">
    <property type="entry name" value="LRR_N_plant-typ"/>
</dbReference>
<evidence type="ECO:0000256" key="26">
    <source>
        <dbReference type="PROSITE-ProRule" id="PRU10141"/>
    </source>
</evidence>
<evidence type="ECO:0000256" key="6">
    <source>
        <dbReference type="ARBA" id="ARBA00022475"/>
    </source>
</evidence>
<evidence type="ECO:0000256" key="14">
    <source>
        <dbReference type="ARBA" id="ARBA00022741"/>
    </source>
</evidence>
<evidence type="ECO:0000256" key="13">
    <source>
        <dbReference type="ARBA" id="ARBA00022737"/>
    </source>
</evidence>
<comment type="function">
    <text evidence="23">Receptor kinase that detects X.oryzae pv. oryzae protein Ax21 to promote innate immunity. Following X.oryzae pv. oryzae protein Ax21 detection, undergoes cleavage, releasing the processed protein kinase Xa21 chain.</text>
</comment>
<dbReference type="PROSITE" id="PS00107">
    <property type="entry name" value="PROTEIN_KINASE_ATP"/>
    <property type="match status" value="1"/>
</dbReference>
<dbReference type="InterPro" id="IPR003591">
    <property type="entry name" value="Leu-rich_rpt_typical-subtyp"/>
</dbReference>
<dbReference type="FunFam" id="3.30.200.20:FF:000432">
    <property type="entry name" value="LRR receptor-like serine/threonine-protein kinase EFR"/>
    <property type="match status" value="1"/>
</dbReference>
<evidence type="ECO:0000256" key="16">
    <source>
        <dbReference type="ARBA" id="ARBA00022840"/>
    </source>
</evidence>
<dbReference type="GO" id="GO:0004674">
    <property type="term" value="F:protein serine/threonine kinase activity"/>
    <property type="evidence" value="ECO:0007669"/>
    <property type="project" value="UniProtKB-KW"/>
</dbReference>
<dbReference type="Pfam" id="PF00560">
    <property type="entry name" value="LRR_1"/>
    <property type="match status" value="14"/>
</dbReference>
<feature type="signal peptide" evidence="28">
    <location>
        <begin position="1"/>
        <end position="23"/>
    </location>
</feature>
<dbReference type="EC" id="2.7.11.1" evidence="5"/>
<feature type="transmembrane region" description="Helical" evidence="27">
    <location>
        <begin position="758"/>
        <end position="782"/>
    </location>
</feature>
<keyword evidence="14 26" id="KW-0547">Nucleotide-binding</keyword>
<gene>
    <name evidence="30" type="ORF">NCGR_LOCUS52033</name>
</gene>
<dbReference type="InterPro" id="IPR017441">
    <property type="entry name" value="Protein_kinase_ATP_BS"/>
</dbReference>
<evidence type="ECO:0000256" key="10">
    <source>
        <dbReference type="ARBA" id="ARBA00022679"/>
    </source>
</evidence>
<dbReference type="InterPro" id="IPR011009">
    <property type="entry name" value="Kinase-like_dom_sf"/>
</dbReference>
<protein>
    <recommendedName>
        <fullName evidence="25">Receptor kinase-like protein Xa21</fullName>
        <ecNumber evidence="5">2.7.11.1</ecNumber>
    </recommendedName>
</protein>
<dbReference type="PANTHER" id="PTHR48056">
    <property type="entry name" value="LRR RECEPTOR-LIKE SERINE/THREONINE-PROTEIN KINASE-RELATED"/>
    <property type="match status" value="1"/>
</dbReference>
<reference evidence="30" key="1">
    <citation type="submission" date="2020-10" db="EMBL/GenBank/DDBJ databases">
        <authorList>
            <person name="Han B."/>
            <person name="Lu T."/>
            <person name="Zhao Q."/>
            <person name="Huang X."/>
            <person name="Zhao Y."/>
        </authorList>
    </citation>
    <scope>NUCLEOTIDE SEQUENCE</scope>
</reference>
<evidence type="ECO:0000256" key="7">
    <source>
        <dbReference type="ARBA" id="ARBA00022527"/>
    </source>
</evidence>
<dbReference type="PANTHER" id="PTHR48056:SF83">
    <property type="entry name" value="LRR RECEPTOR-LIKE SERINE_THREONINE-PROTEIN KINASE FLS2"/>
    <property type="match status" value="1"/>
</dbReference>
<dbReference type="InterPro" id="IPR000719">
    <property type="entry name" value="Prot_kinase_dom"/>
</dbReference>
<evidence type="ECO:0000256" key="12">
    <source>
        <dbReference type="ARBA" id="ARBA00022729"/>
    </source>
</evidence>
<evidence type="ECO:0000256" key="2">
    <source>
        <dbReference type="ARBA" id="ARBA00004389"/>
    </source>
</evidence>
<evidence type="ECO:0000256" key="3">
    <source>
        <dbReference type="ARBA" id="ARBA00004479"/>
    </source>
</evidence>
<evidence type="ECO:0000256" key="21">
    <source>
        <dbReference type="ARBA" id="ARBA00047899"/>
    </source>
</evidence>
<keyword evidence="9" id="KW-0433">Leucine-rich repeat</keyword>
<dbReference type="InterPro" id="IPR032675">
    <property type="entry name" value="LRR_dom_sf"/>
</dbReference>
<keyword evidence="31" id="KW-1185">Reference proteome</keyword>
<evidence type="ECO:0000256" key="5">
    <source>
        <dbReference type="ARBA" id="ARBA00012513"/>
    </source>
</evidence>
<dbReference type="InterPro" id="IPR008271">
    <property type="entry name" value="Ser/Thr_kinase_AS"/>
</dbReference>
<keyword evidence="11 27" id="KW-0812">Transmembrane</keyword>
<keyword evidence="20" id="KW-0325">Glycoprotein</keyword>
<name>A0A811REK7_9POAL</name>
<dbReference type="InterPro" id="IPR050647">
    <property type="entry name" value="Plant_LRR-RLKs"/>
</dbReference>
<dbReference type="SMART" id="SM00220">
    <property type="entry name" value="S_TKc"/>
    <property type="match status" value="1"/>
</dbReference>
<evidence type="ECO:0000256" key="4">
    <source>
        <dbReference type="ARBA" id="ARBA00008684"/>
    </source>
</evidence>
<comment type="similarity">
    <text evidence="4">Belongs to the protein kinase superfamily. Ser/Thr protein kinase family.</text>
</comment>
<dbReference type="FunFam" id="1.10.510.10:FF:000358">
    <property type="entry name" value="Putative leucine-rich repeat receptor-like serine/threonine-protein kinase"/>
    <property type="match status" value="1"/>
</dbReference>
<evidence type="ECO:0000256" key="8">
    <source>
        <dbReference type="ARBA" id="ARBA00022553"/>
    </source>
</evidence>
<organism evidence="30 31">
    <name type="scientific">Miscanthus lutarioriparius</name>
    <dbReference type="NCBI Taxonomy" id="422564"/>
    <lineage>
        <taxon>Eukaryota</taxon>
        <taxon>Viridiplantae</taxon>
        <taxon>Streptophyta</taxon>
        <taxon>Embryophyta</taxon>
        <taxon>Tracheophyta</taxon>
        <taxon>Spermatophyta</taxon>
        <taxon>Magnoliopsida</taxon>
        <taxon>Liliopsida</taxon>
        <taxon>Poales</taxon>
        <taxon>Poaceae</taxon>
        <taxon>PACMAD clade</taxon>
        <taxon>Panicoideae</taxon>
        <taxon>Andropogonodae</taxon>
        <taxon>Andropogoneae</taxon>
        <taxon>Saccharinae</taxon>
        <taxon>Miscanthus</taxon>
    </lineage>
</organism>
<dbReference type="FunFam" id="3.80.10.10:FF:000288">
    <property type="entry name" value="LRR receptor-like serine/threonine-protein kinase EFR"/>
    <property type="match status" value="1"/>
</dbReference>
<dbReference type="AlphaFoldDB" id="A0A811REK7"/>
<feature type="binding site" evidence="26">
    <location>
        <position position="844"/>
    </location>
    <ligand>
        <name>ATP</name>
        <dbReference type="ChEBI" id="CHEBI:30616"/>
    </ligand>
</feature>
<dbReference type="Pfam" id="PF00069">
    <property type="entry name" value="Pkinase"/>
    <property type="match status" value="1"/>
</dbReference>
<dbReference type="SUPFAM" id="SSF52047">
    <property type="entry name" value="RNI-like"/>
    <property type="match status" value="1"/>
</dbReference>
<feature type="domain" description="Protein kinase" evidence="29">
    <location>
        <begin position="815"/>
        <end position="1122"/>
    </location>
</feature>
<accession>A0A811REK7</accession>
<dbReference type="Pfam" id="PF08263">
    <property type="entry name" value="LRRNT_2"/>
    <property type="match status" value="1"/>
</dbReference>
<keyword evidence="7" id="KW-0723">Serine/threonine-protein kinase</keyword>
<keyword evidence="18 27" id="KW-0472">Membrane</keyword>
<evidence type="ECO:0000256" key="9">
    <source>
        <dbReference type="ARBA" id="ARBA00022614"/>
    </source>
</evidence>
<evidence type="ECO:0000256" key="15">
    <source>
        <dbReference type="ARBA" id="ARBA00022777"/>
    </source>
</evidence>
<evidence type="ECO:0000256" key="23">
    <source>
        <dbReference type="ARBA" id="ARBA00054320"/>
    </source>
</evidence>
<evidence type="ECO:0000256" key="20">
    <source>
        <dbReference type="ARBA" id="ARBA00023180"/>
    </source>
</evidence>
<dbReference type="FunFam" id="3.80.10.10:FF:000041">
    <property type="entry name" value="LRR receptor-like serine/threonine-protein kinase ERECTA"/>
    <property type="match status" value="1"/>
</dbReference>
<dbReference type="PROSITE" id="PS00108">
    <property type="entry name" value="PROTEIN_KINASE_ST"/>
    <property type="match status" value="1"/>
</dbReference>
<keyword evidence="8" id="KW-0597">Phosphoprotein</keyword>
<comment type="function">
    <text evidence="24">The processed protein kinase Xa21 chain released by protein cleavage after X.oryzae pv. oryzae protein Ax21 detection translocates into the nucleus where it can bind and regulate WRKY62, a transcription factor. Confers resistance to the bacterial pathogen X.oryzae pv. oryzae (Xoo).</text>
</comment>
<keyword evidence="10" id="KW-0808">Transferase</keyword>
<comment type="catalytic activity">
    <reaction evidence="21">
        <text>L-threonyl-[protein] + ATP = O-phospho-L-threonyl-[protein] + ADP + H(+)</text>
        <dbReference type="Rhea" id="RHEA:46608"/>
        <dbReference type="Rhea" id="RHEA-COMP:11060"/>
        <dbReference type="Rhea" id="RHEA-COMP:11605"/>
        <dbReference type="ChEBI" id="CHEBI:15378"/>
        <dbReference type="ChEBI" id="CHEBI:30013"/>
        <dbReference type="ChEBI" id="CHEBI:30616"/>
        <dbReference type="ChEBI" id="CHEBI:61977"/>
        <dbReference type="ChEBI" id="CHEBI:456216"/>
        <dbReference type="EC" id="2.7.11.1"/>
    </reaction>
</comment>
<dbReference type="Gene3D" id="3.80.10.10">
    <property type="entry name" value="Ribonuclease Inhibitor"/>
    <property type="match status" value="7"/>
</dbReference>
<sequence length="1127" mass="121640">MATIPGFPVLVVTILLAFACTSCFLSFSTASSSAPATLHSTTSDDTDLQALVCLKLHLSDSDTAGAMASWSNDSSVQYCSWPGVTCGKRHASRVTILDFDSANLSGQIPPCVGSLTFLRAIHLPNNQLNGHIPPELGSLNRLFYLNLSYNHLMGMIPSTLSSSRLQFIDLSTNLLEGEIPSSLVSNKTSQLQEIFLSNNKLHGRIPDGLGTLSSLSALLVANNTLTGGIPAFLANSSSLEFLDLTNNHLSGEIPSALFNSSSIEVLGLGGNNFVGSVPPLVHILSPLDTLILSNNNLSGSIPSSLGNFSALTWLLLSQNNFQGAIPSSLGMIPSLEQLDLTFNNLSGTVPASLYHKTTLTYLAVGTNRLSGQIPYDIGFTLPNIQTLILQGNHFQGQIPASLGNATNIQVLDLRDNSFQGTIPSFGNLSSLTELNLGMNQLEAGDWSFLSSLANCSQLVLLNLDRNILKGELPVSTGNLPRSLQVLLLRENQISGTIPPEIEHLTNLTILYMENNLLAGNLPDSIGNLPNLFVLSLSQNKLSGQVPSSIGNLNKLSELYLQENNFSGLIPRALGYCKNLETLNLSCNGFTGSIPKELFTLSLLSVGLDLSHNELSGEIPFEIGGLINLDVLNISNNQLSGTIPSALGSCVHLGSLHMEGNLLHGKIPESFISLRGISEMDLSRNYLSGEVPEFFELFSSMMLLNLSFNKLEGPVPTGGIFQNIGEVVFIEGNKLLCASSIHLPQLPLCSEVRSKNRKAYGILKIAGFTALSLAIFSCFVVVLSKKRKKVKQESRPPCKELRKFSYADLVMATNDFSLANLIGSGKSASVYKGRPGLEEDIVAIKVFKLDQLGAPKSFVAECEALRNTRHRNLVRVITACSTFDPSGHPFKALILEYMLNGSLESWLYPNLNRYGLRSPLSLDTRITIAMDVASALDYLHNHCVPPVIHCDLKPGNVLLDDVMCARLADFGLAKFLQSYSHQSSTSLLGPRGSIGYIAPEYGLGSKLSAEGDVYSYGIIILQLLTGKCPTDEMFTNGLNLHRFVENAFPQKIGEILDPCIIQGFEDDGDVYNNLEQGNNATAGVESCILHLVKLGLSCSVETPKERPSTQDVYTEVITIKETFAALRG</sequence>
<dbReference type="Gene3D" id="3.30.200.20">
    <property type="entry name" value="Phosphorylase Kinase, domain 1"/>
    <property type="match status" value="1"/>
</dbReference>
<evidence type="ECO:0000313" key="30">
    <source>
        <dbReference type="EMBL" id="CAD6268728.1"/>
    </source>
</evidence>
<dbReference type="EMBL" id="CAJGYO010000014">
    <property type="protein sequence ID" value="CAD6268728.1"/>
    <property type="molecule type" value="Genomic_DNA"/>
</dbReference>
<comment type="subcellular location">
    <subcellularLocation>
        <location evidence="1">Cell membrane</location>
        <topology evidence="1">Single-pass membrane protein</topology>
    </subcellularLocation>
    <subcellularLocation>
        <location evidence="2">Endoplasmic reticulum membrane</location>
        <topology evidence="2">Single-pass membrane protein</topology>
    </subcellularLocation>
    <subcellularLocation>
        <location evidence="3">Membrane</location>
        <topology evidence="3">Single-pass type I membrane protein</topology>
    </subcellularLocation>
</comment>
<dbReference type="GO" id="GO:0005524">
    <property type="term" value="F:ATP binding"/>
    <property type="evidence" value="ECO:0007669"/>
    <property type="project" value="UniProtKB-UniRule"/>
</dbReference>
<dbReference type="SMART" id="SM00369">
    <property type="entry name" value="LRR_TYP"/>
    <property type="match status" value="11"/>
</dbReference>
<evidence type="ECO:0000256" key="27">
    <source>
        <dbReference type="SAM" id="Phobius"/>
    </source>
</evidence>
<evidence type="ECO:0000256" key="24">
    <source>
        <dbReference type="ARBA" id="ARBA00056628"/>
    </source>
</evidence>
<dbReference type="OrthoDB" id="10027416at2759"/>
<evidence type="ECO:0000256" key="19">
    <source>
        <dbReference type="ARBA" id="ARBA00023170"/>
    </source>
</evidence>
<evidence type="ECO:0000256" key="1">
    <source>
        <dbReference type="ARBA" id="ARBA00004162"/>
    </source>
</evidence>
<dbReference type="PROSITE" id="PS50011">
    <property type="entry name" value="PROTEIN_KINASE_DOM"/>
    <property type="match status" value="1"/>
</dbReference>
<keyword evidence="6" id="KW-1003">Cell membrane</keyword>